<evidence type="ECO:0000313" key="2">
    <source>
        <dbReference type="Proteomes" id="UP000675881"/>
    </source>
</evidence>
<dbReference type="AlphaFoldDB" id="A0A7R8CKM9"/>
<sequence length="146" mass="17332">MICRVIQITIYHCDKKGSYALLDGCRLRNMKHYPKRYCRKPLYRTDTLPNGQFAYGPLCRMTTFQIKYCLFEMAENFYWYIVDLGFKSNSHTSHEPLRLMDGVGLSQSKEQTNVTPPEENMIFIPWAFCKRFFGLMEYHKTSIQQT</sequence>
<accession>A0A7R8CKM9</accession>
<keyword evidence="2" id="KW-1185">Reference proteome</keyword>
<organism evidence="1 2">
    <name type="scientific">Lepeophtheirus salmonis</name>
    <name type="common">Salmon louse</name>
    <name type="synonym">Caligus salmonis</name>
    <dbReference type="NCBI Taxonomy" id="72036"/>
    <lineage>
        <taxon>Eukaryota</taxon>
        <taxon>Metazoa</taxon>
        <taxon>Ecdysozoa</taxon>
        <taxon>Arthropoda</taxon>
        <taxon>Crustacea</taxon>
        <taxon>Multicrustacea</taxon>
        <taxon>Hexanauplia</taxon>
        <taxon>Copepoda</taxon>
        <taxon>Siphonostomatoida</taxon>
        <taxon>Caligidae</taxon>
        <taxon>Lepeophtheirus</taxon>
    </lineage>
</organism>
<dbReference type="Proteomes" id="UP000675881">
    <property type="component" value="Chromosome 12"/>
</dbReference>
<reference evidence="1" key="1">
    <citation type="submission" date="2021-02" db="EMBL/GenBank/DDBJ databases">
        <authorList>
            <person name="Bekaert M."/>
        </authorList>
    </citation>
    <scope>NUCLEOTIDE SEQUENCE</scope>
    <source>
        <strain evidence="1">IoA-00</strain>
    </source>
</reference>
<protein>
    <submittedName>
        <fullName evidence="1">(salmon louse) hypothetical protein</fullName>
    </submittedName>
</protein>
<evidence type="ECO:0000313" key="1">
    <source>
        <dbReference type="EMBL" id="CAF2817293.1"/>
    </source>
</evidence>
<proteinExistence type="predicted"/>
<name>A0A7R8CKM9_LEPSM</name>
<dbReference type="EMBL" id="HG994591">
    <property type="protein sequence ID" value="CAF2817293.1"/>
    <property type="molecule type" value="Genomic_DNA"/>
</dbReference>
<gene>
    <name evidence="1" type="ORF">LSAA_3715</name>
</gene>